<feature type="domain" description="ABC transporter" evidence="8">
    <location>
        <begin position="347"/>
        <end position="560"/>
    </location>
</feature>
<sequence>MKLSNIFKIPKTKYTAKEILKWLWVAWKGNRLQASLNALIGLLGVVVSLSSVWAVQHAIDVASHEVKGEIITAVLLMGVLILCDFALNITSVWIRNLLGIKAQNRMQQKLLDRILRSEWKGKESHHSGDVLNRLEIDVANVVNFLTEIIPNSLSTLALFLGAFFYLFAMDWRLAIVIVIMIPIFVVFSKIYMRQMRHLTSEVRNSDSKVQSILQETIQHRMLIKTLEGDSEAVNRLEGTQSVLRNNIVRRTKFSVFSYLVLNLGFSIGYLIAFGWAAIRLSAGTLTFGGMTAFLQLVNRIQSPARQLTRLVPSFVSVFTAAERLMELEEDPLEEQGDSIVMDSPCGVRFKNVTFAYEDSEDNVIEHLNYDFYPGSCTAILGETGSGKTTLVRIILALLKPMNGMVEIYNKLENKQLSPLLRTNFVYVPQGNTLMSGTIRDNLRLGKITATDEEMKKALKQSCAEFVFDLPNGLETECTEQGGGLSEGQAQRISIARALLRNRSIMLFDEATSALDPETERQLLKNLLEKHDKTIIFITHRPAVVEYCDQTLTIEKQQPHV</sequence>
<dbReference type="Pfam" id="PF00664">
    <property type="entry name" value="ABC_membrane"/>
    <property type="match status" value="1"/>
</dbReference>
<evidence type="ECO:0000313" key="10">
    <source>
        <dbReference type="EMBL" id="EFL46139.1"/>
    </source>
</evidence>
<dbReference type="RefSeq" id="WP_004356547.1">
    <property type="nucleotide sequence ID" value="NZ_AEDO01000035.1"/>
</dbReference>
<feature type="transmembrane region" description="Helical" evidence="7">
    <location>
        <begin position="253"/>
        <end position="272"/>
    </location>
</feature>
<evidence type="ECO:0000259" key="8">
    <source>
        <dbReference type="PROSITE" id="PS50893"/>
    </source>
</evidence>
<dbReference type="PANTHER" id="PTHR24221:SF654">
    <property type="entry name" value="ATP-BINDING CASSETTE SUB-FAMILY B MEMBER 6"/>
    <property type="match status" value="1"/>
</dbReference>
<dbReference type="Pfam" id="PF00005">
    <property type="entry name" value="ABC_tran"/>
    <property type="match status" value="1"/>
</dbReference>
<gene>
    <name evidence="10" type="ORF">HMPREF9296_1192</name>
</gene>
<reference evidence="10 11" key="1">
    <citation type="submission" date="2010-08" db="EMBL/GenBank/DDBJ databases">
        <authorList>
            <person name="Durkin A.S."/>
            <person name="Madupu R."/>
            <person name="Torralba M."/>
            <person name="Gillis M."/>
            <person name="Methe B."/>
            <person name="Sutton G."/>
            <person name="Nelson K.E."/>
        </authorList>
    </citation>
    <scope>NUCLEOTIDE SEQUENCE [LARGE SCALE GENOMIC DNA]</scope>
    <source>
        <strain evidence="10 11">FB035-09AN</strain>
    </source>
</reference>
<dbReference type="InterPro" id="IPR011527">
    <property type="entry name" value="ABC1_TM_dom"/>
</dbReference>
<evidence type="ECO:0000256" key="4">
    <source>
        <dbReference type="ARBA" id="ARBA00022840"/>
    </source>
</evidence>
<keyword evidence="4 10" id="KW-0067">ATP-binding</keyword>
<accession>E1KQW1</accession>
<keyword evidence="6 7" id="KW-0472">Membrane</keyword>
<name>E1KQW1_9BACT</name>
<feature type="transmembrane region" description="Helical" evidence="7">
    <location>
        <begin position="148"/>
        <end position="167"/>
    </location>
</feature>
<dbReference type="AlphaFoldDB" id="E1KQW1"/>
<dbReference type="InterPro" id="IPR027417">
    <property type="entry name" value="P-loop_NTPase"/>
</dbReference>
<keyword evidence="5 7" id="KW-1133">Transmembrane helix</keyword>
<organism evidence="10 11">
    <name type="scientific">Prevotella disiens FB035-09AN</name>
    <dbReference type="NCBI Taxonomy" id="866771"/>
    <lineage>
        <taxon>Bacteria</taxon>
        <taxon>Pseudomonadati</taxon>
        <taxon>Bacteroidota</taxon>
        <taxon>Bacteroidia</taxon>
        <taxon>Bacteroidales</taxon>
        <taxon>Prevotellaceae</taxon>
        <taxon>Prevotella</taxon>
    </lineage>
</organism>
<comment type="subcellular location">
    <subcellularLocation>
        <location evidence="1">Cell membrane</location>
        <topology evidence="1">Multi-pass membrane protein</topology>
    </subcellularLocation>
</comment>
<comment type="caution">
    <text evidence="10">The sequence shown here is derived from an EMBL/GenBank/DDBJ whole genome shotgun (WGS) entry which is preliminary data.</text>
</comment>
<protein>
    <submittedName>
        <fullName evidence="10">ABC transporter, ATP-binding protein</fullName>
    </submittedName>
</protein>
<dbReference type="Proteomes" id="UP000003610">
    <property type="component" value="Unassembled WGS sequence"/>
</dbReference>
<dbReference type="GO" id="GO:0034040">
    <property type="term" value="F:ATPase-coupled lipid transmembrane transporter activity"/>
    <property type="evidence" value="ECO:0007669"/>
    <property type="project" value="TreeGrafter"/>
</dbReference>
<dbReference type="PROSITE" id="PS50893">
    <property type="entry name" value="ABC_TRANSPORTER_2"/>
    <property type="match status" value="1"/>
</dbReference>
<keyword evidence="3" id="KW-0547">Nucleotide-binding</keyword>
<feature type="domain" description="ABC transmembrane type-1" evidence="9">
    <location>
        <begin position="38"/>
        <end position="316"/>
    </location>
</feature>
<dbReference type="CDD" id="cd07346">
    <property type="entry name" value="ABC_6TM_exporters"/>
    <property type="match status" value="1"/>
</dbReference>
<dbReference type="SMART" id="SM00382">
    <property type="entry name" value="AAA"/>
    <property type="match status" value="1"/>
</dbReference>
<dbReference type="SUPFAM" id="SSF90123">
    <property type="entry name" value="ABC transporter transmembrane region"/>
    <property type="match status" value="1"/>
</dbReference>
<dbReference type="GO" id="GO:0140359">
    <property type="term" value="F:ABC-type transporter activity"/>
    <property type="evidence" value="ECO:0007669"/>
    <property type="project" value="InterPro"/>
</dbReference>
<dbReference type="Gene3D" id="1.20.1560.10">
    <property type="entry name" value="ABC transporter type 1, transmembrane domain"/>
    <property type="match status" value="1"/>
</dbReference>
<dbReference type="GO" id="GO:0005886">
    <property type="term" value="C:plasma membrane"/>
    <property type="evidence" value="ECO:0007669"/>
    <property type="project" value="UniProtKB-SubCell"/>
</dbReference>
<dbReference type="Gene3D" id="3.40.50.300">
    <property type="entry name" value="P-loop containing nucleotide triphosphate hydrolases"/>
    <property type="match status" value="1"/>
</dbReference>
<evidence type="ECO:0000256" key="5">
    <source>
        <dbReference type="ARBA" id="ARBA00022989"/>
    </source>
</evidence>
<feature type="transmembrane region" description="Helical" evidence="7">
    <location>
        <begin position="173"/>
        <end position="192"/>
    </location>
</feature>
<dbReference type="eggNOG" id="COG1132">
    <property type="taxonomic scope" value="Bacteria"/>
</dbReference>
<proteinExistence type="predicted"/>
<evidence type="ECO:0000256" key="3">
    <source>
        <dbReference type="ARBA" id="ARBA00022741"/>
    </source>
</evidence>
<dbReference type="GO" id="GO:0016887">
    <property type="term" value="F:ATP hydrolysis activity"/>
    <property type="evidence" value="ECO:0007669"/>
    <property type="project" value="InterPro"/>
</dbReference>
<evidence type="ECO:0000313" key="11">
    <source>
        <dbReference type="Proteomes" id="UP000003610"/>
    </source>
</evidence>
<keyword evidence="2 7" id="KW-0812">Transmembrane</keyword>
<dbReference type="EMBL" id="AEDO01000035">
    <property type="protein sequence ID" value="EFL46139.1"/>
    <property type="molecule type" value="Genomic_DNA"/>
</dbReference>
<dbReference type="InterPro" id="IPR003593">
    <property type="entry name" value="AAA+_ATPase"/>
</dbReference>
<dbReference type="SUPFAM" id="SSF52540">
    <property type="entry name" value="P-loop containing nucleoside triphosphate hydrolases"/>
    <property type="match status" value="1"/>
</dbReference>
<dbReference type="PANTHER" id="PTHR24221">
    <property type="entry name" value="ATP-BINDING CASSETTE SUB-FAMILY B"/>
    <property type="match status" value="1"/>
</dbReference>
<dbReference type="PROSITE" id="PS50929">
    <property type="entry name" value="ABC_TM1F"/>
    <property type="match status" value="1"/>
</dbReference>
<dbReference type="STRING" id="866771.HMPREF9296_1192"/>
<dbReference type="GO" id="GO:0005524">
    <property type="term" value="F:ATP binding"/>
    <property type="evidence" value="ECO:0007669"/>
    <property type="project" value="UniProtKB-KW"/>
</dbReference>
<evidence type="ECO:0000256" key="6">
    <source>
        <dbReference type="ARBA" id="ARBA00023136"/>
    </source>
</evidence>
<dbReference type="InterPro" id="IPR036640">
    <property type="entry name" value="ABC1_TM_sf"/>
</dbReference>
<evidence type="ECO:0000259" key="9">
    <source>
        <dbReference type="PROSITE" id="PS50929"/>
    </source>
</evidence>
<evidence type="ECO:0000256" key="2">
    <source>
        <dbReference type="ARBA" id="ARBA00022692"/>
    </source>
</evidence>
<evidence type="ECO:0000256" key="7">
    <source>
        <dbReference type="SAM" id="Phobius"/>
    </source>
</evidence>
<dbReference type="InterPro" id="IPR003439">
    <property type="entry name" value="ABC_transporter-like_ATP-bd"/>
</dbReference>
<feature type="transmembrane region" description="Helical" evidence="7">
    <location>
        <begin position="70"/>
        <end position="94"/>
    </location>
</feature>
<dbReference type="InterPro" id="IPR039421">
    <property type="entry name" value="Type_1_exporter"/>
</dbReference>
<evidence type="ECO:0000256" key="1">
    <source>
        <dbReference type="ARBA" id="ARBA00004651"/>
    </source>
</evidence>